<comment type="similarity">
    <text evidence="7">Belongs to the NAD-dependent DNA ligase family. LigB subfamily.</text>
</comment>
<dbReference type="PANTHER" id="PTHR47810:SF1">
    <property type="entry name" value="DNA LIGASE B"/>
    <property type="match status" value="1"/>
</dbReference>
<dbReference type="SMART" id="SM00532">
    <property type="entry name" value="LIGANc"/>
    <property type="match status" value="1"/>
</dbReference>
<dbReference type="HAMAP" id="MF_01587">
    <property type="entry name" value="DNA_ligase_B"/>
    <property type="match status" value="1"/>
</dbReference>
<evidence type="ECO:0000256" key="6">
    <source>
        <dbReference type="ARBA" id="ARBA00034005"/>
    </source>
</evidence>
<evidence type="ECO:0000256" key="7">
    <source>
        <dbReference type="HAMAP-Rule" id="MF_01587"/>
    </source>
</evidence>
<evidence type="ECO:0000313" key="10">
    <source>
        <dbReference type="EMBL" id="VEI63742.1"/>
    </source>
</evidence>
<dbReference type="Proteomes" id="UP000281904">
    <property type="component" value="Chromosome"/>
</dbReference>
<dbReference type="GO" id="GO:0003911">
    <property type="term" value="F:DNA ligase (NAD+) activity"/>
    <property type="evidence" value="ECO:0007669"/>
    <property type="project" value="UniProtKB-UniRule"/>
</dbReference>
<evidence type="ECO:0000256" key="5">
    <source>
        <dbReference type="ARBA" id="ARBA00023204"/>
    </source>
</evidence>
<accession>A0A448S7R4</accession>
<dbReference type="Gene3D" id="1.10.287.610">
    <property type="entry name" value="Helix hairpin bin"/>
    <property type="match status" value="1"/>
</dbReference>
<evidence type="ECO:0000256" key="2">
    <source>
        <dbReference type="ARBA" id="ARBA00022705"/>
    </source>
</evidence>
<protein>
    <recommendedName>
        <fullName evidence="7">DNA ligase B</fullName>
        <ecNumber evidence="7">6.5.1.2</ecNumber>
    </recommendedName>
    <alternativeName>
        <fullName evidence="7">Polydeoxyribonucleotide synthase [NAD(+)] B</fullName>
    </alternativeName>
</protein>
<dbReference type="PROSITE" id="PS51257">
    <property type="entry name" value="PROKAR_LIPOPROTEIN"/>
    <property type="match status" value="1"/>
</dbReference>
<dbReference type="PROSITE" id="PS01055">
    <property type="entry name" value="DNA_LIGASE_N1"/>
    <property type="match status" value="1"/>
</dbReference>
<dbReference type="InterPro" id="IPR013839">
    <property type="entry name" value="DNAligase_adenylation"/>
</dbReference>
<dbReference type="InterPro" id="IPR012340">
    <property type="entry name" value="NA-bd_OB-fold"/>
</dbReference>
<gene>
    <name evidence="7 10" type="primary">ligB</name>
    <name evidence="10" type="ORF">NCTC10036_01622</name>
</gene>
<keyword evidence="8" id="KW-0732">Signal</keyword>
<evidence type="ECO:0000256" key="1">
    <source>
        <dbReference type="ARBA" id="ARBA00022598"/>
    </source>
</evidence>
<dbReference type="Gene3D" id="2.40.50.140">
    <property type="entry name" value="Nucleic acid-binding proteins"/>
    <property type="match status" value="1"/>
</dbReference>
<dbReference type="NCBIfam" id="NF005987">
    <property type="entry name" value="PRK08097.1"/>
    <property type="match status" value="1"/>
</dbReference>
<feature type="signal peptide" evidence="8">
    <location>
        <begin position="1"/>
        <end position="24"/>
    </location>
</feature>
<dbReference type="SUPFAM" id="SSF56091">
    <property type="entry name" value="DNA ligase/mRNA capping enzyme, catalytic domain"/>
    <property type="match status" value="1"/>
</dbReference>
<dbReference type="InterPro" id="IPR018239">
    <property type="entry name" value="DNA_ligase_AS"/>
</dbReference>
<feature type="chain" id="PRO_5019270447" description="DNA ligase B" evidence="8">
    <location>
        <begin position="25"/>
        <end position="574"/>
    </location>
</feature>
<dbReference type="InterPro" id="IPR004150">
    <property type="entry name" value="NAD_DNA_ligase_OB"/>
</dbReference>
<dbReference type="InterPro" id="IPR050326">
    <property type="entry name" value="NAD_dep_DNA_ligaseB"/>
</dbReference>
<keyword evidence="1 7" id="KW-0436">Ligase</keyword>
<dbReference type="AlphaFoldDB" id="A0A448S7R4"/>
<sequence>MKGHLFYGAVFFILAMVISACAQAETCPHWPAERLRNELNALEEQLARWDAAYYQRGQSLISDELYDSLRQKQQFWRVCAGRAGEPPLPLLPAGKMPHPVAHTGLRKLTDRRAVARWLAERRDVWLQPKIDGVAVTLVYRQGKLEQAISRGDGRQGEDWLEKVRAIPGVPSTLAGAPDPLVLQGELFLLMNGHRQQAHGGVNARASVAGVLMRNRPSERLAQLGIFIWAWPDGPPEMSQRLAQLAAWGFTLTRDYTRPVSSVEDVIRWRERWFANPLPFVTDGVVLHQARSPSGRYWRNKPALWAVAWKYPPAEQVTRVERVMFRIGRTGKITVVLALDPLQLDDKWVRRVNIGSLARWRFWDIVPGDQVAVSLKGQGIPQVTRVAWRSVERPVLTAPDAERYHAFSCFTPQAGCRQQFIARLVWLSGPQGLMMNGVSEASWRMLVEHGRVKELADWLTLTPESLRTLPGVGDKQAQRLHQQFMLARRQPFLRWLLALGAPLSADQLAGVTGWQQAKRLPTHIWQRQAGVGDKRAAQLVAFFRQPALQRVANSLRQQHIAGFADDALSDPDVDN</sequence>
<dbReference type="InterPro" id="IPR020923">
    <property type="entry name" value="DNA_ligase_B"/>
</dbReference>
<dbReference type="Pfam" id="PF01653">
    <property type="entry name" value="DNA_ligase_aden"/>
    <property type="match status" value="1"/>
</dbReference>
<dbReference type="Gene3D" id="1.10.150.20">
    <property type="entry name" value="5' to 3' exonuclease, C-terminal subdomain"/>
    <property type="match status" value="1"/>
</dbReference>
<keyword evidence="2 7" id="KW-0235">DNA replication</keyword>
<comment type="function">
    <text evidence="7">Catalyzes the formation of phosphodiester linkages between 5'-phosphoryl and 3'-hydroxyl groups in double-stranded DNA using NAD as a coenzyme and as the energy source for the reaction.</text>
</comment>
<proteinExistence type="inferred from homology"/>
<dbReference type="GO" id="GO:0006260">
    <property type="term" value="P:DNA replication"/>
    <property type="evidence" value="ECO:0007669"/>
    <property type="project" value="UniProtKB-KW"/>
</dbReference>
<evidence type="ECO:0000256" key="3">
    <source>
        <dbReference type="ARBA" id="ARBA00022763"/>
    </source>
</evidence>
<evidence type="ECO:0000313" key="11">
    <source>
        <dbReference type="Proteomes" id="UP000281904"/>
    </source>
</evidence>
<keyword evidence="5 7" id="KW-0234">DNA repair</keyword>
<dbReference type="SUPFAM" id="SSF47781">
    <property type="entry name" value="RuvA domain 2-like"/>
    <property type="match status" value="1"/>
</dbReference>
<dbReference type="EC" id="6.5.1.2" evidence="7"/>
<evidence type="ECO:0000259" key="9">
    <source>
        <dbReference type="SMART" id="SM00532"/>
    </source>
</evidence>
<dbReference type="InterPro" id="IPR010994">
    <property type="entry name" value="RuvA_2-like"/>
</dbReference>
<dbReference type="PANTHER" id="PTHR47810">
    <property type="entry name" value="DNA LIGASE"/>
    <property type="match status" value="1"/>
</dbReference>
<reference evidence="10 11" key="1">
    <citation type="submission" date="2018-12" db="EMBL/GenBank/DDBJ databases">
        <authorList>
            <consortium name="Pathogen Informatics"/>
        </authorList>
    </citation>
    <scope>NUCLEOTIDE SEQUENCE [LARGE SCALE GENOMIC DNA]</scope>
    <source>
        <strain evidence="10 11">NCTC10036</strain>
    </source>
</reference>
<dbReference type="Pfam" id="PF14520">
    <property type="entry name" value="HHH_5"/>
    <property type="match status" value="1"/>
</dbReference>
<evidence type="ECO:0000256" key="4">
    <source>
        <dbReference type="ARBA" id="ARBA00023027"/>
    </source>
</evidence>
<organism evidence="10 11">
    <name type="scientific">Serratia rubidaea</name>
    <name type="common">Serratia marinorubra</name>
    <dbReference type="NCBI Taxonomy" id="61652"/>
    <lineage>
        <taxon>Bacteria</taxon>
        <taxon>Pseudomonadati</taxon>
        <taxon>Pseudomonadota</taxon>
        <taxon>Gammaproteobacteria</taxon>
        <taxon>Enterobacterales</taxon>
        <taxon>Yersiniaceae</taxon>
        <taxon>Serratia</taxon>
    </lineage>
</organism>
<dbReference type="InterPro" id="IPR013840">
    <property type="entry name" value="DNAligase_N"/>
</dbReference>
<evidence type="ECO:0000256" key="8">
    <source>
        <dbReference type="SAM" id="SignalP"/>
    </source>
</evidence>
<keyword evidence="4 7" id="KW-0520">NAD</keyword>
<dbReference type="Pfam" id="PF03120">
    <property type="entry name" value="OB_DNA_ligase"/>
    <property type="match status" value="1"/>
</dbReference>
<dbReference type="GO" id="GO:0006281">
    <property type="term" value="P:DNA repair"/>
    <property type="evidence" value="ECO:0007669"/>
    <property type="project" value="UniProtKB-KW"/>
</dbReference>
<keyword evidence="3 7" id="KW-0227">DNA damage</keyword>
<dbReference type="EMBL" id="LR134493">
    <property type="protein sequence ID" value="VEI63742.1"/>
    <property type="molecule type" value="Genomic_DNA"/>
</dbReference>
<feature type="active site" description="N6-AMP-lysine intermediate" evidence="7">
    <location>
        <position position="129"/>
    </location>
</feature>
<dbReference type="RefSeq" id="WP_126531042.1">
    <property type="nucleotide sequence ID" value="NZ_LR134493.1"/>
</dbReference>
<name>A0A448S7R4_SERRU</name>
<dbReference type="Gene3D" id="3.30.470.30">
    <property type="entry name" value="DNA ligase/mRNA capping enzyme"/>
    <property type="match status" value="1"/>
</dbReference>
<dbReference type="SUPFAM" id="SSF50249">
    <property type="entry name" value="Nucleic acid-binding proteins"/>
    <property type="match status" value="1"/>
</dbReference>
<comment type="catalytic activity">
    <reaction evidence="6 7">
        <text>NAD(+) + (deoxyribonucleotide)n-3'-hydroxyl + 5'-phospho-(deoxyribonucleotide)m = (deoxyribonucleotide)n+m + AMP + beta-nicotinamide D-nucleotide.</text>
        <dbReference type="EC" id="6.5.1.2"/>
    </reaction>
</comment>
<feature type="domain" description="NAD-dependent DNA ligase N-terminal" evidence="9">
    <location>
        <begin position="34"/>
        <end position="431"/>
    </location>
</feature>